<dbReference type="EMBL" id="HBEL01045143">
    <property type="protein sequence ID" value="CAD8424879.1"/>
    <property type="molecule type" value="Transcribed_RNA"/>
</dbReference>
<evidence type="ECO:0000313" key="1">
    <source>
        <dbReference type="EMBL" id="CAD8424879.1"/>
    </source>
</evidence>
<reference evidence="1" key="1">
    <citation type="submission" date="2021-01" db="EMBL/GenBank/DDBJ databases">
        <authorList>
            <person name="Corre E."/>
            <person name="Pelletier E."/>
            <person name="Niang G."/>
            <person name="Scheremetjew M."/>
            <person name="Finn R."/>
            <person name="Kale V."/>
            <person name="Holt S."/>
            <person name="Cochrane G."/>
            <person name="Meng A."/>
            <person name="Brown T."/>
            <person name="Cohen L."/>
        </authorList>
    </citation>
    <scope>NUCLEOTIDE SEQUENCE</scope>
    <source>
        <strain evidence="1">CCAP1064/1</strain>
    </source>
</reference>
<dbReference type="AlphaFoldDB" id="A0A7S0CIL0"/>
<organism evidence="1">
    <name type="scientific">Proboscia inermis</name>
    <dbReference type="NCBI Taxonomy" id="420281"/>
    <lineage>
        <taxon>Eukaryota</taxon>
        <taxon>Sar</taxon>
        <taxon>Stramenopiles</taxon>
        <taxon>Ochrophyta</taxon>
        <taxon>Bacillariophyta</taxon>
        <taxon>Coscinodiscophyceae</taxon>
        <taxon>Rhizosoleniophycidae</taxon>
        <taxon>Rhizosoleniales</taxon>
        <taxon>Rhizosoleniaceae</taxon>
        <taxon>Proboscia</taxon>
    </lineage>
</organism>
<accession>A0A7S0CIL0</accession>
<proteinExistence type="predicted"/>
<protein>
    <submittedName>
        <fullName evidence="1">Uncharacterized protein</fullName>
    </submittedName>
</protein>
<sequence>MSRFADVSPGGVTPLTNNIRHIRNNVLTPIMAQLKTNGQKVALILATNGLPSDSRGTSGPDAKEEFLEALTSLEGFPVSIVIRLSTNDDDVVKFYNSINQEIDLAVRVVHDFSGEAHKIYAHNKWLTYGLQIHRYREFGCHHTFFDLLGERALTLSEIHAFCVLMFGISNIPDPNADFSGFTESLKKIMRSCSKDQWNSVKKRVEPWINIGKLESIYGPSYCAIM</sequence>
<gene>
    <name evidence="1" type="ORF">PINE0816_LOCUS21039</name>
</gene>
<name>A0A7S0CIL0_9STRA</name>